<dbReference type="GeneID" id="77953330"/>
<dbReference type="KEGG" id="vg:77953330"/>
<reference evidence="1" key="1">
    <citation type="journal article" date="2021" name="Viruses">
        <title>Novel Viruses That Lyse Plant and Human Strains of Kosakonia cowanii.</title>
        <authorList>
            <person name="Petrzik K."/>
            <person name="Brazdova S."/>
            <person name="Krawczyk K."/>
        </authorList>
    </citation>
    <scope>NUCLEOTIDE SEQUENCE</scope>
</reference>
<accession>A0AAE7WHW5</accession>
<dbReference type="RefSeq" id="YP_010676706.1">
    <property type="nucleotide sequence ID" value="NC_071015.1"/>
</dbReference>
<dbReference type="EMBL" id="MZ348422">
    <property type="protein sequence ID" value="QYN79894.1"/>
    <property type="molecule type" value="Genomic_DNA"/>
</dbReference>
<proteinExistence type="predicted"/>
<organism evidence="1 2">
    <name type="scientific">Kosakonia phage Kc263</name>
    <dbReference type="NCBI Taxonomy" id="2863194"/>
    <lineage>
        <taxon>Viruses</taxon>
        <taxon>Duplodnaviria</taxon>
        <taxon>Heunggongvirae</taxon>
        <taxon>Uroviricota</taxon>
        <taxon>Caudoviricetes</taxon>
        <taxon>Chimalliviridae</taxon>
        <taxon>Branisovskavirus</taxon>
        <taxon>Branisovskavirus Kc263</taxon>
    </lineage>
</organism>
<evidence type="ECO:0000313" key="1">
    <source>
        <dbReference type="EMBL" id="QYN79894.1"/>
    </source>
</evidence>
<evidence type="ECO:0000313" key="2">
    <source>
        <dbReference type="Proteomes" id="UP000828443"/>
    </source>
</evidence>
<sequence>MSVYNDNVIPLDYRLGIALETITGLIKYNKECFDKIKCVYKKDLIVKYFTLPYYKWKLNKFSETMSEYDTLLKDAESYNEKHELVCEFNDFIMDHKELLVDFYNLAHSRDYDSNPGESLFQIYTYGGIA</sequence>
<dbReference type="Proteomes" id="UP000828443">
    <property type="component" value="Segment"/>
</dbReference>
<keyword evidence="2" id="KW-1185">Reference proteome</keyword>
<protein>
    <submittedName>
        <fullName evidence="1">Uncharacterized protein</fullName>
    </submittedName>
</protein>
<name>A0AAE7WHW5_9CAUD</name>